<dbReference type="RefSeq" id="WP_345210165.1">
    <property type="nucleotide sequence ID" value="NZ_BAABFT010000002.1"/>
</dbReference>
<evidence type="ECO:0000313" key="2">
    <source>
        <dbReference type="Proteomes" id="UP001500582"/>
    </source>
</evidence>
<dbReference type="EMBL" id="BAABFT010000002">
    <property type="protein sequence ID" value="GAA4315863.1"/>
    <property type="molecule type" value="Genomic_DNA"/>
</dbReference>
<proteinExistence type="predicted"/>
<dbReference type="InterPro" id="IPR014867">
    <property type="entry name" value="Spore_coat_CotH_CotH2/3/7"/>
</dbReference>
<dbReference type="GO" id="GO:0016301">
    <property type="term" value="F:kinase activity"/>
    <property type="evidence" value="ECO:0007669"/>
    <property type="project" value="UniProtKB-KW"/>
</dbReference>
<evidence type="ECO:0000313" key="1">
    <source>
        <dbReference type="EMBL" id="GAA4315863.1"/>
    </source>
</evidence>
<dbReference type="Proteomes" id="UP001500582">
    <property type="component" value="Unassembled WGS sequence"/>
</dbReference>
<keyword evidence="1" id="KW-0808">Transferase</keyword>
<gene>
    <name evidence="1" type="ORF">GCM10023149_12650</name>
</gene>
<dbReference type="Pfam" id="PF08757">
    <property type="entry name" value="CotH"/>
    <property type="match status" value="1"/>
</dbReference>
<protein>
    <submittedName>
        <fullName evidence="1">CotH kinase family protein</fullName>
    </submittedName>
</protein>
<comment type="caution">
    <text evidence="1">The sequence shown here is derived from an EMBL/GenBank/DDBJ whole genome shotgun (WGS) entry which is preliminary data.</text>
</comment>
<organism evidence="1 2">
    <name type="scientific">Mucilaginibacter gynuensis</name>
    <dbReference type="NCBI Taxonomy" id="1302236"/>
    <lineage>
        <taxon>Bacteria</taxon>
        <taxon>Pseudomonadati</taxon>
        <taxon>Bacteroidota</taxon>
        <taxon>Sphingobacteriia</taxon>
        <taxon>Sphingobacteriales</taxon>
        <taxon>Sphingobacteriaceae</taxon>
        <taxon>Mucilaginibacter</taxon>
    </lineage>
</organism>
<sequence length="522" mass="59057">MNKFFTLLLVAILLWSCKKEHQAEVIEPEKPPVEIPDSAALVQVKFEAAKNPGKISGDVFATITGNEITALLPNLQQNKKLVATFTIKTASTKVNVKDTLVQSGTTVIDFSQPVVYTLTTPKGKTRNYNFTVRNFAGLPIFTITTEGGAPVDSKDTYVNATMSVNTNLNFVQEKTVIPLQIKGRGNSTWGHPKKPYRLKFTEKASMLGLTAAKNWVLLANYSDKTLIRTSIAFDLGAKLGSNYTPDTRYVDVVLNGTYLGSYLMTEQVEVNPGRVEITELKKGNTSAEEITGGYLLEQDGRLDADYWFRTNKKDVPLTFKSPDAPAQAQIDYIQQYMNDFETALYSDDFANPTTGYAKYINTDSFINWFIVQEIFSNVDARDFSSIFYYKDRGGKLGMGPLWDFDLSAGNNDYSDSRHPTGWWIKEGPYFSRLFQDPAFRAKFKARWNAVRNGAIQDIFTDIDATSAKINLSQRQNFITWPILNKYVWPNQFVMGTYPEEVKQLKKWLNERLVWMDGEISKF</sequence>
<keyword evidence="1" id="KW-0418">Kinase</keyword>
<dbReference type="Gene3D" id="2.60.40.2340">
    <property type="match status" value="1"/>
</dbReference>
<keyword evidence="2" id="KW-1185">Reference proteome</keyword>
<reference evidence="2" key="1">
    <citation type="journal article" date="2019" name="Int. J. Syst. Evol. Microbiol.">
        <title>The Global Catalogue of Microorganisms (GCM) 10K type strain sequencing project: providing services to taxonomists for standard genome sequencing and annotation.</title>
        <authorList>
            <consortium name="The Broad Institute Genomics Platform"/>
            <consortium name="The Broad Institute Genome Sequencing Center for Infectious Disease"/>
            <person name="Wu L."/>
            <person name="Ma J."/>
        </authorList>
    </citation>
    <scope>NUCLEOTIDE SEQUENCE [LARGE SCALE GENOMIC DNA]</scope>
    <source>
        <strain evidence="2">JCM 17705</strain>
    </source>
</reference>
<name>A0ABP8G290_9SPHI</name>
<accession>A0ABP8G290</accession>